<dbReference type="EMBL" id="GGFM01011160">
    <property type="protein sequence ID" value="MBW31911.1"/>
    <property type="molecule type" value="Transcribed_RNA"/>
</dbReference>
<evidence type="ECO:0000313" key="2">
    <source>
        <dbReference type="EMBL" id="MBW31911.1"/>
    </source>
</evidence>
<keyword evidence="1" id="KW-0472">Membrane</keyword>
<accession>A0A2M3ZTN8</accession>
<feature type="transmembrane region" description="Helical" evidence="1">
    <location>
        <begin position="7"/>
        <end position="29"/>
    </location>
</feature>
<protein>
    <submittedName>
        <fullName evidence="2">Putative secreted peptide</fullName>
    </submittedName>
</protein>
<sequence length="102" mass="11146">MIGLALLVLYGQSMLWMLLPLVVPLGPIITLMPPVEPPPAPALMHVGGSCCDELRPLKQLQEELSEMLEPRLSPSSSMPSSMLSLSVRMTPMLLLPLLFLLL</sequence>
<keyword evidence="1" id="KW-0812">Transmembrane</keyword>
<keyword evidence="1" id="KW-1133">Transmembrane helix</keyword>
<evidence type="ECO:0000256" key="1">
    <source>
        <dbReference type="SAM" id="Phobius"/>
    </source>
</evidence>
<reference evidence="2" key="1">
    <citation type="submission" date="2018-01" db="EMBL/GenBank/DDBJ databases">
        <title>An insight into the sialome of Amazonian anophelines.</title>
        <authorList>
            <person name="Ribeiro J.M."/>
            <person name="Scarpassa V."/>
            <person name="Calvo E."/>
        </authorList>
    </citation>
    <scope>NUCLEOTIDE SEQUENCE</scope>
    <source>
        <tissue evidence="2">Salivary glands</tissue>
    </source>
</reference>
<dbReference type="AlphaFoldDB" id="A0A2M3ZTN8"/>
<feature type="transmembrane region" description="Helical" evidence="1">
    <location>
        <begin position="82"/>
        <end position="101"/>
    </location>
</feature>
<name>A0A2M3ZTN8_9DIPT</name>
<organism evidence="2">
    <name type="scientific">Anopheles braziliensis</name>
    <dbReference type="NCBI Taxonomy" id="58242"/>
    <lineage>
        <taxon>Eukaryota</taxon>
        <taxon>Metazoa</taxon>
        <taxon>Ecdysozoa</taxon>
        <taxon>Arthropoda</taxon>
        <taxon>Hexapoda</taxon>
        <taxon>Insecta</taxon>
        <taxon>Pterygota</taxon>
        <taxon>Neoptera</taxon>
        <taxon>Endopterygota</taxon>
        <taxon>Diptera</taxon>
        <taxon>Nematocera</taxon>
        <taxon>Culicoidea</taxon>
        <taxon>Culicidae</taxon>
        <taxon>Anophelinae</taxon>
        <taxon>Anopheles</taxon>
    </lineage>
</organism>
<proteinExistence type="predicted"/>